<dbReference type="GO" id="GO:0017148">
    <property type="term" value="P:negative regulation of translation"/>
    <property type="evidence" value="ECO:0007669"/>
    <property type="project" value="InterPro"/>
</dbReference>
<sequence>MSKFIDLVETFDFTALHPDSYGEKIDGLLERFPKYENDDHFRTVLPSNFAKTADDYISMKFCTIGRFPVYGIYDRRDLDLVAVCVERIMYALDDCDLHGSFVPDLQVRKVHLGIQYTPLATRETLNYLRNCLCSAISTISLGYTPEKKNEWCEAIVLLTGMTSQAVRFHEMKEHVQFGLYFGLPYDTATSNGRYELSCGDIAMQYRWNKISKAIRRGEYPYVFSHYADRGTYSTHAMCEDSARDDVSLINDKDKTKAGKYCRKRINKWNGPLENSKRNREEESHRRSFLEREMVRKQLMDKKLSERMHGAWYGSLDTLKYEVASVNCLPTPAQMVRANRFLVSATPPLDCLQGLLHVQTSVASIYLAAKSIRNEGGLLTYFRGWGVFVIDHIEFDDSEITIFMEAALSTRFGL</sequence>
<gene>
    <name evidence="1" type="ORF">POM88_051264</name>
</gene>
<comment type="caution">
    <text evidence="1">The sequence shown here is derived from an EMBL/GenBank/DDBJ whole genome shotgun (WGS) entry which is preliminary data.</text>
</comment>
<keyword evidence="2" id="KW-1185">Reference proteome</keyword>
<dbReference type="InterPro" id="IPR036041">
    <property type="entry name" value="Ribosome-inact_prot_sf"/>
</dbReference>
<evidence type="ECO:0000313" key="2">
    <source>
        <dbReference type="Proteomes" id="UP001237642"/>
    </source>
</evidence>
<organism evidence="1 2">
    <name type="scientific">Heracleum sosnowskyi</name>
    <dbReference type="NCBI Taxonomy" id="360622"/>
    <lineage>
        <taxon>Eukaryota</taxon>
        <taxon>Viridiplantae</taxon>
        <taxon>Streptophyta</taxon>
        <taxon>Embryophyta</taxon>
        <taxon>Tracheophyta</taxon>
        <taxon>Spermatophyta</taxon>
        <taxon>Magnoliopsida</taxon>
        <taxon>eudicotyledons</taxon>
        <taxon>Gunneridae</taxon>
        <taxon>Pentapetalae</taxon>
        <taxon>asterids</taxon>
        <taxon>campanulids</taxon>
        <taxon>Apiales</taxon>
        <taxon>Apiaceae</taxon>
        <taxon>Apioideae</taxon>
        <taxon>apioid superclade</taxon>
        <taxon>Tordylieae</taxon>
        <taxon>Tordyliinae</taxon>
        <taxon>Heracleum</taxon>
    </lineage>
</organism>
<name>A0AAD8M3K0_9APIA</name>
<dbReference type="AlphaFoldDB" id="A0AAD8M3K0"/>
<reference evidence="1" key="1">
    <citation type="submission" date="2023-02" db="EMBL/GenBank/DDBJ databases">
        <title>Genome of toxic invasive species Heracleum sosnowskyi carries increased number of genes despite the absence of recent whole-genome duplications.</title>
        <authorList>
            <person name="Schelkunov M."/>
            <person name="Shtratnikova V."/>
            <person name="Makarenko M."/>
            <person name="Klepikova A."/>
            <person name="Omelchenko D."/>
            <person name="Novikova G."/>
            <person name="Obukhova E."/>
            <person name="Bogdanov V."/>
            <person name="Penin A."/>
            <person name="Logacheva M."/>
        </authorList>
    </citation>
    <scope>NUCLEOTIDE SEQUENCE</scope>
    <source>
        <strain evidence="1">Hsosn_3</strain>
        <tissue evidence="1">Leaf</tissue>
    </source>
</reference>
<accession>A0AAD8M3K0</accession>
<dbReference type="SUPFAM" id="SSF56371">
    <property type="entry name" value="Ribosome inactivating proteins (RIP)"/>
    <property type="match status" value="1"/>
</dbReference>
<dbReference type="EMBL" id="JAUIZM010000011">
    <property type="protein sequence ID" value="KAK1358008.1"/>
    <property type="molecule type" value="Genomic_DNA"/>
</dbReference>
<protein>
    <submittedName>
        <fullName evidence="1">Uncharacterized protein</fullName>
    </submittedName>
</protein>
<dbReference type="Proteomes" id="UP001237642">
    <property type="component" value="Unassembled WGS sequence"/>
</dbReference>
<dbReference type="GO" id="GO:0030598">
    <property type="term" value="F:rRNA N-glycosylase activity"/>
    <property type="evidence" value="ECO:0007669"/>
    <property type="project" value="InterPro"/>
</dbReference>
<evidence type="ECO:0000313" key="1">
    <source>
        <dbReference type="EMBL" id="KAK1358008.1"/>
    </source>
</evidence>
<proteinExistence type="predicted"/>
<reference evidence="1" key="2">
    <citation type="submission" date="2023-05" db="EMBL/GenBank/DDBJ databases">
        <authorList>
            <person name="Schelkunov M.I."/>
        </authorList>
    </citation>
    <scope>NUCLEOTIDE SEQUENCE</scope>
    <source>
        <strain evidence="1">Hsosn_3</strain>
        <tissue evidence="1">Leaf</tissue>
    </source>
</reference>